<protein>
    <submittedName>
        <fullName evidence="9">TolC family protein</fullName>
    </submittedName>
</protein>
<dbReference type="Proteomes" id="UP000305398">
    <property type="component" value="Chromosome"/>
</dbReference>
<keyword evidence="10" id="KW-1185">Reference proteome</keyword>
<name>A0A5B8A6J2_9BACT</name>
<keyword evidence="8" id="KW-0732">Signal</keyword>
<sequence length="497" mass="55048">MKQFLLLCLLPLLPAGAVAQSSGPAAPAAGAAGKVLGLSEVLELALAQSSVVKQAQTNRENSYWQWRTYQTNYRPQLGLLGTIPDFSRAIAPVVQPDGTTGFRAVRQNNSNLALTLSQNIGPTGGQLFLTSEVQRFDNFNGGQRMYNNRPFALGITQPLGMFNSLSWARKIEPLRYEESQRQYVAEREAITQRATELYFDVLLQQVNAAVAGQNVQANEEMLRLGRERFQLGRLSQSDLLQLEYNLVASRQARGQARLDAQTATLNLQSYIGLGGSTQLTLNVPAATPPLAVSPEEALAQARQNRAEQLAFRRRLLQAERDVAQAKGTMGFQATLQANLGYVNQATSLWDTYNGLQNQQQVRLTFSMPLVDWGRQKSIIKTAELNRQQVEVTVEQDQMTFEQAVVAQAAQLGTLSEQLSLAASADTLAQRRYDIARATYLVGRISLTDLNLALSEKDQAKRAYIAALRACWVAHYRLRALTLYDFERRQPLAVATGR</sequence>
<accession>A0A5B8A6J2</accession>
<feature type="signal peptide" evidence="8">
    <location>
        <begin position="1"/>
        <end position="19"/>
    </location>
</feature>
<keyword evidence="7" id="KW-0998">Cell outer membrane</keyword>
<evidence type="ECO:0000256" key="2">
    <source>
        <dbReference type="ARBA" id="ARBA00007613"/>
    </source>
</evidence>
<keyword evidence="3" id="KW-0813">Transport</keyword>
<evidence type="ECO:0000256" key="1">
    <source>
        <dbReference type="ARBA" id="ARBA00004442"/>
    </source>
</evidence>
<dbReference type="Gene3D" id="1.20.1600.10">
    <property type="entry name" value="Outer membrane efflux proteins (OEP)"/>
    <property type="match status" value="2"/>
</dbReference>
<dbReference type="GO" id="GO:1990281">
    <property type="term" value="C:efflux pump complex"/>
    <property type="evidence" value="ECO:0007669"/>
    <property type="project" value="TreeGrafter"/>
</dbReference>
<evidence type="ECO:0000313" key="9">
    <source>
        <dbReference type="EMBL" id="QDA61962.1"/>
    </source>
</evidence>
<dbReference type="InterPro" id="IPR051906">
    <property type="entry name" value="TolC-like"/>
</dbReference>
<dbReference type="GO" id="GO:0009279">
    <property type="term" value="C:cell outer membrane"/>
    <property type="evidence" value="ECO:0007669"/>
    <property type="project" value="UniProtKB-SubCell"/>
</dbReference>
<dbReference type="PANTHER" id="PTHR30026:SF20">
    <property type="entry name" value="OUTER MEMBRANE PROTEIN TOLC"/>
    <property type="match status" value="1"/>
</dbReference>
<dbReference type="EMBL" id="CP040896">
    <property type="protein sequence ID" value="QDA61962.1"/>
    <property type="molecule type" value="Genomic_DNA"/>
</dbReference>
<keyword evidence="5" id="KW-0812">Transmembrane</keyword>
<reference evidence="9 10" key="1">
    <citation type="submission" date="2019-06" db="EMBL/GenBank/DDBJ databases">
        <authorList>
            <person name="Srinivasan S."/>
        </authorList>
    </citation>
    <scope>NUCLEOTIDE SEQUENCE [LARGE SCALE GENOMIC DNA]</scope>
    <source>
        <strain evidence="9 10">17J68-5</strain>
    </source>
</reference>
<evidence type="ECO:0000313" key="10">
    <source>
        <dbReference type="Proteomes" id="UP000305398"/>
    </source>
</evidence>
<evidence type="ECO:0000256" key="7">
    <source>
        <dbReference type="ARBA" id="ARBA00023237"/>
    </source>
</evidence>
<gene>
    <name evidence="9" type="ORF">FHG12_18480</name>
</gene>
<evidence type="ECO:0000256" key="5">
    <source>
        <dbReference type="ARBA" id="ARBA00022692"/>
    </source>
</evidence>
<dbReference type="RefSeq" id="WP_139517194.1">
    <property type="nucleotide sequence ID" value="NZ_CP040896.1"/>
</dbReference>
<dbReference type="SUPFAM" id="SSF56954">
    <property type="entry name" value="Outer membrane efflux proteins (OEP)"/>
    <property type="match status" value="1"/>
</dbReference>
<feature type="chain" id="PRO_5023058402" evidence="8">
    <location>
        <begin position="20"/>
        <end position="497"/>
    </location>
</feature>
<dbReference type="OrthoDB" id="940457at2"/>
<comment type="similarity">
    <text evidence="2">Belongs to the outer membrane factor (OMF) (TC 1.B.17) family.</text>
</comment>
<comment type="subcellular location">
    <subcellularLocation>
        <location evidence="1">Cell outer membrane</location>
    </subcellularLocation>
</comment>
<dbReference type="GO" id="GO:0015562">
    <property type="term" value="F:efflux transmembrane transporter activity"/>
    <property type="evidence" value="ECO:0007669"/>
    <property type="project" value="InterPro"/>
</dbReference>
<keyword evidence="6" id="KW-0472">Membrane</keyword>
<evidence type="ECO:0000256" key="3">
    <source>
        <dbReference type="ARBA" id="ARBA00022448"/>
    </source>
</evidence>
<organism evidence="9 10">
    <name type="scientific">Hymenobacter jejuensis</name>
    <dbReference type="NCBI Taxonomy" id="2502781"/>
    <lineage>
        <taxon>Bacteria</taxon>
        <taxon>Pseudomonadati</taxon>
        <taxon>Bacteroidota</taxon>
        <taxon>Cytophagia</taxon>
        <taxon>Cytophagales</taxon>
        <taxon>Hymenobacteraceae</taxon>
        <taxon>Hymenobacter</taxon>
    </lineage>
</organism>
<dbReference type="KEGG" id="hyj:FHG12_18480"/>
<dbReference type="AlphaFoldDB" id="A0A5B8A6J2"/>
<dbReference type="InterPro" id="IPR003423">
    <property type="entry name" value="OMP_efflux"/>
</dbReference>
<evidence type="ECO:0000256" key="6">
    <source>
        <dbReference type="ARBA" id="ARBA00023136"/>
    </source>
</evidence>
<evidence type="ECO:0000256" key="4">
    <source>
        <dbReference type="ARBA" id="ARBA00022452"/>
    </source>
</evidence>
<proteinExistence type="inferred from homology"/>
<evidence type="ECO:0000256" key="8">
    <source>
        <dbReference type="SAM" id="SignalP"/>
    </source>
</evidence>
<dbReference type="GO" id="GO:0015288">
    <property type="term" value="F:porin activity"/>
    <property type="evidence" value="ECO:0007669"/>
    <property type="project" value="TreeGrafter"/>
</dbReference>
<dbReference type="Pfam" id="PF02321">
    <property type="entry name" value="OEP"/>
    <property type="match status" value="2"/>
</dbReference>
<dbReference type="PANTHER" id="PTHR30026">
    <property type="entry name" value="OUTER MEMBRANE PROTEIN TOLC"/>
    <property type="match status" value="1"/>
</dbReference>
<keyword evidence="4" id="KW-1134">Transmembrane beta strand</keyword>